<dbReference type="AlphaFoldDB" id="A0A1W1VRS0"/>
<dbReference type="EMBL" id="LT838272">
    <property type="protein sequence ID" value="SMB95614.1"/>
    <property type="molecule type" value="Genomic_DNA"/>
</dbReference>
<dbReference type="Pfam" id="PF05239">
    <property type="entry name" value="PRC"/>
    <property type="match status" value="1"/>
</dbReference>
<dbReference type="Proteomes" id="UP000192569">
    <property type="component" value="Chromosome I"/>
</dbReference>
<dbReference type="Gene3D" id="2.30.30.240">
    <property type="entry name" value="PRC-barrel domain"/>
    <property type="match status" value="1"/>
</dbReference>
<keyword evidence="3" id="KW-1185">Reference proteome</keyword>
<name>A0A1W1VRS0_9FIRM</name>
<accession>A0A1W1VRS0</accession>
<dbReference type="STRING" id="698762.SAMN00808754_1290"/>
<proteinExistence type="predicted"/>
<dbReference type="PANTHER" id="PTHR40061">
    <property type="entry name" value="SPORULATION PROTEIN YLMC-RELATED"/>
    <property type="match status" value="1"/>
</dbReference>
<sequence>MRLMELKGKEIINIYDGSRLGTLGEGDLIINVETGEIEALVLPGSRGLLSIWGRRQELVIPWEAVHKVGSEVITIDLGPP</sequence>
<dbReference type="RefSeq" id="WP_084664928.1">
    <property type="nucleotide sequence ID" value="NZ_LT838272.1"/>
</dbReference>
<reference evidence="2 3" key="1">
    <citation type="submission" date="2017-04" db="EMBL/GenBank/DDBJ databases">
        <authorList>
            <person name="Afonso C.L."/>
            <person name="Miller P.J."/>
            <person name="Scott M.A."/>
            <person name="Spackman E."/>
            <person name="Goraichik I."/>
            <person name="Dimitrov K.M."/>
            <person name="Suarez D.L."/>
            <person name="Swayne D.E."/>
        </authorList>
    </citation>
    <scope>NUCLEOTIDE SEQUENCE [LARGE SCALE GENOMIC DNA]</scope>
    <source>
        <strain evidence="2 3">ToBE</strain>
    </source>
</reference>
<protein>
    <submittedName>
        <fullName evidence="2">Sporulation protein, YlmC/YmxH family</fullName>
    </submittedName>
</protein>
<dbReference type="InterPro" id="IPR011033">
    <property type="entry name" value="PRC_barrel-like_sf"/>
</dbReference>
<dbReference type="SUPFAM" id="SSF50346">
    <property type="entry name" value="PRC-barrel domain"/>
    <property type="match status" value="1"/>
</dbReference>
<dbReference type="InterPro" id="IPR014238">
    <property type="entry name" value="Spore_YlmC/YmxH"/>
</dbReference>
<evidence type="ECO:0000313" key="2">
    <source>
        <dbReference type="EMBL" id="SMB95614.1"/>
    </source>
</evidence>
<dbReference type="NCBIfam" id="TIGR02888">
    <property type="entry name" value="spore_YlmC_YmxH"/>
    <property type="match status" value="1"/>
</dbReference>
<gene>
    <name evidence="2" type="ORF">SAMN00808754_1290</name>
</gene>
<evidence type="ECO:0000259" key="1">
    <source>
        <dbReference type="Pfam" id="PF05239"/>
    </source>
</evidence>
<evidence type="ECO:0000313" key="3">
    <source>
        <dbReference type="Proteomes" id="UP000192569"/>
    </source>
</evidence>
<organism evidence="2 3">
    <name type="scientific">Thermanaeromonas toyohensis ToBE</name>
    <dbReference type="NCBI Taxonomy" id="698762"/>
    <lineage>
        <taxon>Bacteria</taxon>
        <taxon>Bacillati</taxon>
        <taxon>Bacillota</taxon>
        <taxon>Clostridia</taxon>
        <taxon>Neomoorellales</taxon>
        <taxon>Neomoorellaceae</taxon>
        <taxon>Thermanaeromonas</taxon>
    </lineage>
</organism>
<feature type="domain" description="PRC-barrel" evidence="1">
    <location>
        <begin position="3"/>
        <end position="76"/>
    </location>
</feature>
<dbReference type="InterPro" id="IPR027275">
    <property type="entry name" value="PRC-brl_dom"/>
</dbReference>
<dbReference type="OrthoDB" id="6024937at2"/>
<dbReference type="PANTHER" id="PTHR40061:SF1">
    <property type="entry name" value="SPORULATION PROTEIN YLMC-RELATED"/>
    <property type="match status" value="1"/>
</dbReference>